<evidence type="ECO:0008006" key="3">
    <source>
        <dbReference type="Google" id="ProtNLM"/>
    </source>
</evidence>
<proteinExistence type="predicted"/>
<comment type="caution">
    <text evidence="1">The sequence shown here is derived from an EMBL/GenBank/DDBJ whole genome shotgun (WGS) entry which is preliminary data.</text>
</comment>
<name>A0A6N7WPE2_9FIRM</name>
<evidence type="ECO:0000313" key="1">
    <source>
        <dbReference type="EMBL" id="MSS91270.1"/>
    </source>
</evidence>
<reference evidence="1 2" key="1">
    <citation type="submission" date="2019-08" db="EMBL/GenBank/DDBJ databases">
        <title>In-depth cultivation of the pig gut microbiome towards novel bacterial diversity and tailored functional studies.</title>
        <authorList>
            <person name="Wylensek D."/>
            <person name="Hitch T.C.A."/>
            <person name="Clavel T."/>
        </authorList>
    </citation>
    <scope>NUCLEOTIDE SEQUENCE [LARGE SCALE GENOMIC DNA]</scope>
    <source>
        <strain evidence="1 2">WCA-389-WT-23B</strain>
    </source>
</reference>
<sequence>MENCKVNILGTEYKIEFRTEEEEPRLETADGFMDFSVKKICIGIFEPDAESVKDLQAYTRKVLRHEIIHAYFYESGVWDLSGSSEAWARDETITDWFAIQAPKMLKTFQEAGAL</sequence>
<evidence type="ECO:0000313" key="2">
    <source>
        <dbReference type="Proteomes" id="UP000436047"/>
    </source>
</evidence>
<dbReference type="AlphaFoldDB" id="A0A6N7WPE2"/>
<keyword evidence="2" id="KW-1185">Reference proteome</keyword>
<dbReference type="EMBL" id="VUMI01000061">
    <property type="protein sequence ID" value="MSS91270.1"/>
    <property type="molecule type" value="Genomic_DNA"/>
</dbReference>
<protein>
    <recommendedName>
        <fullName evidence="3">ImmA/IrrE family metallo-endopeptidase</fullName>
    </recommendedName>
</protein>
<dbReference type="RefSeq" id="WP_154467607.1">
    <property type="nucleotide sequence ID" value="NZ_VUMI01000061.1"/>
</dbReference>
<accession>A0A6N7WPE2</accession>
<organism evidence="1 2">
    <name type="scientific">Eisenbergiella porci</name>
    <dbReference type="NCBI Taxonomy" id="2652274"/>
    <lineage>
        <taxon>Bacteria</taxon>
        <taxon>Bacillati</taxon>
        <taxon>Bacillota</taxon>
        <taxon>Clostridia</taxon>
        <taxon>Lachnospirales</taxon>
        <taxon>Lachnospiraceae</taxon>
        <taxon>Eisenbergiella</taxon>
    </lineage>
</organism>
<gene>
    <name evidence="1" type="ORF">FYJ45_24450</name>
</gene>
<dbReference type="GeneID" id="86056157"/>
<dbReference type="Proteomes" id="UP000436047">
    <property type="component" value="Unassembled WGS sequence"/>
</dbReference>